<keyword evidence="1" id="KW-0812">Transmembrane</keyword>
<dbReference type="AlphaFoldDB" id="A0A382YK80"/>
<accession>A0A382YK80</accession>
<gene>
    <name evidence="2" type="ORF">METZ01_LOCUS436324</name>
</gene>
<organism evidence="2">
    <name type="scientific">marine metagenome</name>
    <dbReference type="NCBI Taxonomy" id="408172"/>
    <lineage>
        <taxon>unclassified sequences</taxon>
        <taxon>metagenomes</taxon>
        <taxon>ecological metagenomes</taxon>
    </lineage>
</organism>
<sequence length="97" mass="11352">MLIFFVICIEGLNLTTFLAVILASTLVSGFLPILSFFCETLKVPNEEILILLNFSSSERKNSKKLSIINEEKFFEKPRFWYILSLRCLRVKFFFSMI</sequence>
<reference evidence="2" key="1">
    <citation type="submission" date="2018-05" db="EMBL/GenBank/DDBJ databases">
        <authorList>
            <person name="Lanie J.A."/>
            <person name="Ng W.-L."/>
            <person name="Kazmierczak K.M."/>
            <person name="Andrzejewski T.M."/>
            <person name="Davidsen T.M."/>
            <person name="Wayne K.J."/>
            <person name="Tettelin H."/>
            <person name="Glass J.I."/>
            <person name="Rusch D."/>
            <person name="Podicherti R."/>
            <person name="Tsui H.-C.T."/>
            <person name="Winkler M.E."/>
        </authorList>
    </citation>
    <scope>NUCLEOTIDE SEQUENCE</scope>
</reference>
<evidence type="ECO:0000256" key="1">
    <source>
        <dbReference type="SAM" id="Phobius"/>
    </source>
</evidence>
<keyword evidence="1" id="KW-1133">Transmembrane helix</keyword>
<dbReference type="EMBL" id="UINC01176375">
    <property type="protein sequence ID" value="SVD83470.1"/>
    <property type="molecule type" value="Genomic_DNA"/>
</dbReference>
<protein>
    <submittedName>
        <fullName evidence="2">Uncharacterized protein</fullName>
    </submittedName>
</protein>
<name>A0A382YK80_9ZZZZ</name>
<keyword evidence="1" id="KW-0472">Membrane</keyword>
<evidence type="ECO:0000313" key="2">
    <source>
        <dbReference type="EMBL" id="SVD83470.1"/>
    </source>
</evidence>
<feature type="transmembrane region" description="Helical" evidence="1">
    <location>
        <begin position="12"/>
        <end position="37"/>
    </location>
</feature>
<proteinExistence type="predicted"/>